<dbReference type="PANTHER" id="PTHR38706:SF2">
    <property type="match status" value="1"/>
</dbReference>
<protein>
    <submittedName>
        <fullName evidence="1">Uncharacterized protein LOC117815687 isoform X2</fullName>
    </submittedName>
</protein>
<accession>A0AAV1EYT5</accession>
<organism evidence="1 2">
    <name type="scientific">Xyrichtys novacula</name>
    <name type="common">Pearly razorfish</name>
    <name type="synonym">Hemipteronotus novacula</name>
    <dbReference type="NCBI Taxonomy" id="13765"/>
    <lineage>
        <taxon>Eukaryota</taxon>
        <taxon>Metazoa</taxon>
        <taxon>Chordata</taxon>
        <taxon>Craniata</taxon>
        <taxon>Vertebrata</taxon>
        <taxon>Euteleostomi</taxon>
        <taxon>Actinopterygii</taxon>
        <taxon>Neopterygii</taxon>
        <taxon>Teleostei</taxon>
        <taxon>Neoteleostei</taxon>
        <taxon>Acanthomorphata</taxon>
        <taxon>Eupercaria</taxon>
        <taxon>Labriformes</taxon>
        <taxon>Labridae</taxon>
        <taxon>Xyrichtys</taxon>
    </lineage>
</organism>
<evidence type="ECO:0000313" key="1">
    <source>
        <dbReference type="EMBL" id="CAJ1053855.1"/>
    </source>
</evidence>
<sequence>MVQVQLCTLDHLINSGFGRPFPRHGLQLLLWFAKDCVTCEVISCVLIMKMVLGCDPENGCYGFHQFGNNEELLPVLDPPRKRKKRVVYYEVGNLNAETYLGSENLPNYVTQNFGFEGEDNTDRLIISYKVRSRVVDKVYVTQHDRAFSGRFSPNDTYEISSELIQALQSPYMEVTSFLTQMGYYGDIPVVGSCDNEYTNYQSEQISTFNNYSCSTVQIEHSNASGHYSVAVCGNVTVNNREITFNEPAYYSGVQYNYRRPKASKTPRAVVKWCDNENTNYQSEQIVSTFNNYSCSTVRIEHRDASGHYSVSVCGGGNVTVNNRKITFNKPAYYSGVQHNYRRPKASKTPRAVWPSYSMSELEGLYRRYDKEDKGGSRGSDIIKILLGAGALLLAVKCFSWLGSCLEVDENISKSISRISRTPRIPLSFRNTHVMLDYVF</sequence>
<dbReference type="PANTHER" id="PTHR38706">
    <property type="entry name" value="SI:CH211-198C19.1-RELATED"/>
    <property type="match status" value="1"/>
</dbReference>
<gene>
    <name evidence="1" type="ORF">XNOV1_A043026</name>
</gene>
<name>A0AAV1EYT5_XYRNO</name>
<reference evidence="1" key="1">
    <citation type="submission" date="2023-08" db="EMBL/GenBank/DDBJ databases">
        <authorList>
            <person name="Alioto T."/>
            <person name="Alioto T."/>
            <person name="Gomez Garrido J."/>
        </authorList>
    </citation>
    <scope>NUCLEOTIDE SEQUENCE</scope>
</reference>
<dbReference type="EMBL" id="OY660866">
    <property type="protein sequence ID" value="CAJ1053855.1"/>
    <property type="molecule type" value="Genomic_DNA"/>
</dbReference>
<dbReference type="Proteomes" id="UP001178508">
    <property type="component" value="Chromosome 3"/>
</dbReference>
<evidence type="ECO:0000313" key="2">
    <source>
        <dbReference type="Proteomes" id="UP001178508"/>
    </source>
</evidence>
<keyword evidence="2" id="KW-1185">Reference proteome</keyword>
<dbReference type="AlphaFoldDB" id="A0AAV1EYT5"/>
<proteinExistence type="predicted"/>